<proteinExistence type="predicted"/>
<protein>
    <recommendedName>
        <fullName evidence="8">TBC1 domain family member 13</fullName>
    </recommendedName>
</protein>
<comment type="function">
    <text evidence="6">Acts as a GTPase-activating protein for RAB35. Together with RAB35 may be involved in regulation of insulin-induced glucose transporter SLC2A4/GLUT4 translocation to the plasma membrane in adipocytes.</text>
</comment>
<dbReference type="Pfam" id="PF00566">
    <property type="entry name" value="RabGAP-TBC"/>
    <property type="match status" value="1"/>
</dbReference>
<evidence type="ECO:0000256" key="4">
    <source>
        <dbReference type="ARBA" id="ARBA00022490"/>
    </source>
</evidence>
<dbReference type="EMBL" id="AP029265">
    <property type="protein sequence ID" value="BFF97974.1"/>
    <property type="molecule type" value="Genomic_DNA"/>
</dbReference>
<evidence type="ECO:0000256" key="5">
    <source>
        <dbReference type="ARBA" id="ARBA00023136"/>
    </source>
</evidence>
<sequence length="406" mass="46270">MSIFKARVKEFDDALAQDVVDLKELRRLTFNGVPDVQSFRALGWKLLLGYLGPTRSSWTTTLSQKRALYKQFIEELVLPPGHSCNGAGDADGDGDGDAEVAVESRGVGLQDHPLSEGPESAWNTFFNDNEFLLQIDKDVRRLCPDISFFQQPTEYPCDIVVHSRGEHGRRLHERVVPTVLSSANVERKGLGMTKINLITKRSVETYAAMEEGQEAHWEVVQRILFIYAKLNPGQGYVQGMNEIVGPIYYVMASDPDLSYRAHAEADCFFCFTALMSEIRDFFIKTLDDAEGGIKYMMARLSNMLKTKDIDIYEHLKSQELHPQYYSFRWLTLLLSQEFPLPDVLRIWDSVFSDEQRFDFLIKICCSMILIQREAILENDFASNVKLLQNYPPMDINVVITHAVSLA</sequence>
<gene>
    <name evidence="10" type="ORF">DMAD_06260</name>
</gene>
<dbReference type="PANTHER" id="PTHR22957">
    <property type="entry name" value="TBC1 DOMAIN FAMILY MEMBER GTPASE-ACTIVATING PROTEIN"/>
    <property type="match status" value="1"/>
</dbReference>
<comment type="subcellular location">
    <subcellularLocation>
        <location evidence="2">Cytoplasm</location>
    </subcellularLocation>
    <subcellularLocation>
        <location evidence="1">Membrane</location>
    </subcellularLocation>
</comment>
<dbReference type="AlphaFoldDB" id="A0AAU9FQR5"/>
<dbReference type="SMART" id="SM00164">
    <property type="entry name" value="TBC"/>
    <property type="match status" value="1"/>
</dbReference>
<dbReference type="InterPro" id="IPR035969">
    <property type="entry name" value="Rab-GAP_TBC_sf"/>
</dbReference>
<evidence type="ECO:0000256" key="3">
    <source>
        <dbReference type="ARBA" id="ARBA00022468"/>
    </source>
</evidence>
<dbReference type="SUPFAM" id="SSF47923">
    <property type="entry name" value="Ypt/Rab-GAP domain of gyp1p"/>
    <property type="match status" value="2"/>
</dbReference>
<dbReference type="PROSITE" id="PS50086">
    <property type="entry name" value="TBC_RABGAP"/>
    <property type="match status" value="1"/>
</dbReference>
<evidence type="ECO:0000256" key="7">
    <source>
        <dbReference type="ARBA" id="ARBA00064536"/>
    </source>
</evidence>
<keyword evidence="5" id="KW-0472">Membrane</keyword>
<evidence type="ECO:0000256" key="2">
    <source>
        <dbReference type="ARBA" id="ARBA00004496"/>
    </source>
</evidence>
<evidence type="ECO:0000313" key="11">
    <source>
        <dbReference type="Proteomes" id="UP001500889"/>
    </source>
</evidence>
<dbReference type="GO" id="GO:0005737">
    <property type="term" value="C:cytoplasm"/>
    <property type="evidence" value="ECO:0007669"/>
    <property type="project" value="UniProtKB-SubCell"/>
</dbReference>
<dbReference type="FunFam" id="1.10.8.270:FF:000019">
    <property type="entry name" value="TBC1 domain family member 13"/>
    <property type="match status" value="1"/>
</dbReference>
<keyword evidence="3" id="KW-0343">GTPase activation</keyword>
<dbReference type="Proteomes" id="UP001500889">
    <property type="component" value="Chromosome J"/>
</dbReference>
<evidence type="ECO:0000256" key="8">
    <source>
        <dbReference type="ARBA" id="ARBA00067477"/>
    </source>
</evidence>
<accession>A0AAU9FQR5</accession>
<comment type="subunit">
    <text evidence="7">Interacts with RAB1A and RAB10; in a GTP-dependent manner.</text>
</comment>
<dbReference type="InterPro" id="IPR000195">
    <property type="entry name" value="Rab-GAP-TBC_dom"/>
</dbReference>
<dbReference type="GO" id="GO:0016020">
    <property type="term" value="C:membrane"/>
    <property type="evidence" value="ECO:0007669"/>
    <property type="project" value="UniProtKB-SubCell"/>
</dbReference>
<dbReference type="GO" id="GO:0005096">
    <property type="term" value="F:GTPase activator activity"/>
    <property type="evidence" value="ECO:0007669"/>
    <property type="project" value="UniProtKB-KW"/>
</dbReference>
<dbReference type="GO" id="GO:0006886">
    <property type="term" value="P:intracellular protein transport"/>
    <property type="evidence" value="ECO:0007669"/>
    <property type="project" value="TreeGrafter"/>
</dbReference>
<dbReference type="FunFam" id="1.10.472.80:FF:000009">
    <property type="entry name" value="TBC1 domain family member 13"/>
    <property type="match status" value="1"/>
</dbReference>
<evidence type="ECO:0000256" key="6">
    <source>
        <dbReference type="ARBA" id="ARBA00059763"/>
    </source>
</evidence>
<evidence type="ECO:0000313" key="10">
    <source>
        <dbReference type="EMBL" id="BFF97974.1"/>
    </source>
</evidence>
<reference evidence="10 11" key="1">
    <citation type="submission" date="2024-02" db="EMBL/GenBank/DDBJ databases">
        <title>A chromosome-level genome assembly of Drosophila madeirensis, a fruit fly species endemic to Madeira island.</title>
        <authorList>
            <person name="Tomihara K."/>
            <person name="Llopart A."/>
            <person name="Yamamoto D."/>
        </authorList>
    </citation>
    <scope>NUCLEOTIDE SEQUENCE [LARGE SCALE GENOMIC DNA]</scope>
    <source>
        <strain evidence="10 11">RF1</strain>
    </source>
</reference>
<name>A0AAU9FQR5_DROMD</name>
<keyword evidence="4" id="KW-0963">Cytoplasm</keyword>
<dbReference type="Gene3D" id="1.10.8.270">
    <property type="entry name" value="putative rabgap domain of human tbc1 domain family member 14 like domains"/>
    <property type="match status" value="1"/>
</dbReference>
<organism evidence="10 11">
    <name type="scientific">Drosophila madeirensis</name>
    <name type="common">Fruit fly</name>
    <dbReference type="NCBI Taxonomy" id="30013"/>
    <lineage>
        <taxon>Eukaryota</taxon>
        <taxon>Metazoa</taxon>
        <taxon>Ecdysozoa</taxon>
        <taxon>Arthropoda</taxon>
        <taxon>Hexapoda</taxon>
        <taxon>Insecta</taxon>
        <taxon>Pterygota</taxon>
        <taxon>Neoptera</taxon>
        <taxon>Endopterygota</taxon>
        <taxon>Diptera</taxon>
        <taxon>Brachycera</taxon>
        <taxon>Muscomorpha</taxon>
        <taxon>Ephydroidea</taxon>
        <taxon>Drosophilidae</taxon>
        <taxon>Drosophila</taxon>
        <taxon>Sophophora</taxon>
    </lineage>
</organism>
<dbReference type="Gene3D" id="1.10.472.80">
    <property type="entry name" value="Ypt/Rab-GAP domain of gyp1p, domain 3"/>
    <property type="match status" value="1"/>
</dbReference>
<feature type="domain" description="Rab-GAP TBC" evidence="9">
    <location>
        <begin position="34"/>
        <end position="354"/>
    </location>
</feature>
<keyword evidence="11" id="KW-1185">Reference proteome</keyword>
<evidence type="ECO:0000256" key="1">
    <source>
        <dbReference type="ARBA" id="ARBA00004370"/>
    </source>
</evidence>
<dbReference type="Gene3D" id="1.10.10.750">
    <property type="entry name" value="Ypt/Rab-GAP domain of gyp1p, domain 1"/>
    <property type="match status" value="1"/>
</dbReference>
<evidence type="ECO:0000259" key="9">
    <source>
        <dbReference type="PROSITE" id="PS50086"/>
    </source>
</evidence>
<dbReference type="PANTHER" id="PTHR22957:SF27">
    <property type="entry name" value="TBC1 DOMAIN FAMILY MEMBER 13"/>
    <property type="match status" value="1"/>
</dbReference>